<dbReference type="GO" id="GO:0000977">
    <property type="term" value="F:RNA polymerase II transcription regulatory region sequence-specific DNA binding"/>
    <property type="evidence" value="ECO:0007669"/>
    <property type="project" value="TreeGrafter"/>
</dbReference>
<keyword evidence="5" id="KW-0539">Nucleus</keyword>
<evidence type="ECO:0000256" key="6">
    <source>
        <dbReference type="SAM" id="Coils"/>
    </source>
</evidence>
<feature type="compositionally biased region" description="Polar residues" evidence="7">
    <location>
        <begin position="92"/>
        <end position="102"/>
    </location>
</feature>
<keyword evidence="10" id="KW-1185">Reference proteome</keyword>
<evidence type="ECO:0000256" key="7">
    <source>
        <dbReference type="SAM" id="MobiDB-lite"/>
    </source>
</evidence>
<keyword evidence="6" id="KW-0175">Coiled coil</keyword>
<dbReference type="SUPFAM" id="SSF57959">
    <property type="entry name" value="Leucine zipper domain"/>
    <property type="match status" value="1"/>
</dbReference>
<dbReference type="PROSITE" id="PS50217">
    <property type="entry name" value="BZIP"/>
    <property type="match status" value="1"/>
</dbReference>
<evidence type="ECO:0000259" key="8">
    <source>
        <dbReference type="PROSITE" id="PS50217"/>
    </source>
</evidence>
<evidence type="ECO:0000256" key="4">
    <source>
        <dbReference type="ARBA" id="ARBA00023163"/>
    </source>
</evidence>
<comment type="subcellular location">
    <subcellularLocation>
        <location evidence="1">Nucleus</location>
    </subcellularLocation>
</comment>
<dbReference type="InterPro" id="IPR004827">
    <property type="entry name" value="bZIP"/>
</dbReference>
<feature type="compositionally biased region" description="Polar residues" evidence="7">
    <location>
        <begin position="110"/>
        <end position="126"/>
    </location>
</feature>
<keyword evidence="4" id="KW-0804">Transcription</keyword>
<dbReference type="SMART" id="SM00338">
    <property type="entry name" value="BRLZ"/>
    <property type="match status" value="1"/>
</dbReference>
<evidence type="ECO:0000313" key="10">
    <source>
        <dbReference type="Proteomes" id="UP000813824"/>
    </source>
</evidence>
<dbReference type="AlphaFoldDB" id="A0A8K0UGM7"/>
<dbReference type="PROSITE" id="PS00036">
    <property type="entry name" value="BZIP_BASIC"/>
    <property type="match status" value="1"/>
</dbReference>
<feature type="region of interest" description="Disordered" evidence="7">
    <location>
        <begin position="201"/>
        <end position="260"/>
    </location>
</feature>
<evidence type="ECO:0000256" key="5">
    <source>
        <dbReference type="ARBA" id="ARBA00023242"/>
    </source>
</evidence>
<protein>
    <recommendedName>
        <fullName evidence="8">BZIP domain-containing protein</fullName>
    </recommendedName>
</protein>
<keyword evidence="3" id="KW-0238">DNA-binding</keyword>
<evidence type="ECO:0000256" key="1">
    <source>
        <dbReference type="ARBA" id="ARBA00004123"/>
    </source>
</evidence>
<dbReference type="InterPro" id="IPR046347">
    <property type="entry name" value="bZIP_sf"/>
</dbReference>
<dbReference type="Proteomes" id="UP000813824">
    <property type="component" value="Unassembled WGS sequence"/>
</dbReference>
<keyword evidence="2" id="KW-0805">Transcription regulation</keyword>
<feature type="compositionally biased region" description="Basic and acidic residues" evidence="7">
    <location>
        <begin position="217"/>
        <end position="232"/>
    </location>
</feature>
<sequence>MSDEHHRQAPTAGPSSTTTFQPPQPPSQMPVLPGDHIQQGQQASPNPLLTQTFLAWLQYMHLQNQLSQTNPQPQPQIPFSYPNMSVPPVGQSYPSTMPTLQLDTAVAQAGPSQPRQRRQSTVQQAPESPAASEAGDGETDQAVSEDKRRRNTAASARFRVKKKQWTLNLERSITDLSGRVEELEREAAELRRENGWLKEIVMLKSKRFGAGGASSGEDSRRDEPMDKDDHSEGSGSNHSHGQPESAPDTSKGKGKGREGS</sequence>
<dbReference type="PANTHER" id="PTHR13044:SF14">
    <property type="entry name" value="CRYPTOCEPHAL, ISOFORM A"/>
    <property type="match status" value="1"/>
</dbReference>
<organism evidence="9 10">
    <name type="scientific">Cristinia sonorae</name>
    <dbReference type="NCBI Taxonomy" id="1940300"/>
    <lineage>
        <taxon>Eukaryota</taxon>
        <taxon>Fungi</taxon>
        <taxon>Dikarya</taxon>
        <taxon>Basidiomycota</taxon>
        <taxon>Agaricomycotina</taxon>
        <taxon>Agaricomycetes</taxon>
        <taxon>Agaricomycetidae</taxon>
        <taxon>Agaricales</taxon>
        <taxon>Pleurotineae</taxon>
        <taxon>Stephanosporaceae</taxon>
        <taxon>Cristinia</taxon>
    </lineage>
</organism>
<dbReference type="PANTHER" id="PTHR13044">
    <property type="entry name" value="ACTIVATING TRANSCRIPTION FACTOR ATF 4/5"/>
    <property type="match status" value="1"/>
</dbReference>
<feature type="region of interest" description="Disordered" evidence="7">
    <location>
        <begin position="67"/>
        <end position="155"/>
    </location>
</feature>
<dbReference type="Pfam" id="PF07716">
    <property type="entry name" value="bZIP_2"/>
    <property type="match status" value="1"/>
</dbReference>
<name>A0A8K0UGM7_9AGAR</name>
<accession>A0A8K0UGM7</accession>
<dbReference type="GO" id="GO:0005634">
    <property type="term" value="C:nucleus"/>
    <property type="evidence" value="ECO:0007669"/>
    <property type="project" value="UniProtKB-SubCell"/>
</dbReference>
<feature type="region of interest" description="Disordered" evidence="7">
    <location>
        <begin position="1"/>
        <end position="43"/>
    </location>
</feature>
<feature type="coiled-coil region" evidence="6">
    <location>
        <begin position="166"/>
        <end position="200"/>
    </location>
</feature>
<feature type="domain" description="BZIP" evidence="8">
    <location>
        <begin position="145"/>
        <end position="199"/>
    </location>
</feature>
<reference evidence="9" key="1">
    <citation type="journal article" date="2021" name="New Phytol.">
        <title>Evolutionary innovations through gain and loss of genes in the ectomycorrhizal Boletales.</title>
        <authorList>
            <person name="Wu G."/>
            <person name="Miyauchi S."/>
            <person name="Morin E."/>
            <person name="Kuo A."/>
            <person name="Drula E."/>
            <person name="Varga T."/>
            <person name="Kohler A."/>
            <person name="Feng B."/>
            <person name="Cao Y."/>
            <person name="Lipzen A."/>
            <person name="Daum C."/>
            <person name="Hundley H."/>
            <person name="Pangilinan J."/>
            <person name="Johnson J."/>
            <person name="Barry K."/>
            <person name="LaButti K."/>
            <person name="Ng V."/>
            <person name="Ahrendt S."/>
            <person name="Min B."/>
            <person name="Choi I.G."/>
            <person name="Park H."/>
            <person name="Plett J.M."/>
            <person name="Magnuson J."/>
            <person name="Spatafora J.W."/>
            <person name="Nagy L.G."/>
            <person name="Henrissat B."/>
            <person name="Grigoriev I.V."/>
            <person name="Yang Z.L."/>
            <person name="Xu J."/>
            <person name="Martin F.M."/>
        </authorList>
    </citation>
    <scope>NUCLEOTIDE SEQUENCE</scope>
    <source>
        <strain evidence="9">KKN 215</strain>
    </source>
</reference>
<dbReference type="EMBL" id="JAEVFJ010000042">
    <property type="protein sequence ID" value="KAH8086643.1"/>
    <property type="molecule type" value="Genomic_DNA"/>
</dbReference>
<evidence type="ECO:0000256" key="2">
    <source>
        <dbReference type="ARBA" id="ARBA00023015"/>
    </source>
</evidence>
<proteinExistence type="predicted"/>
<comment type="caution">
    <text evidence="9">The sequence shown here is derived from an EMBL/GenBank/DDBJ whole genome shotgun (WGS) entry which is preliminary data.</text>
</comment>
<evidence type="ECO:0000313" key="9">
    <source>
        <dbReference type="EMBL" id="KAH8086643.1"/>
    </source>
</evidence>
<dbReference type="GO" id="GO:0001228">
    <property type="term" value="F:DNA-binding transcription activator activity, RNA polymerase II-specific"/>
    <property type="evidence" value="ECO:0007669"/>
    <property type="project" value="TreeGrafter"/>
</dbReference>
<dbReference type="OrthoDB" id="1939598at2759"/>
<gene>
    <name evidence="9" type="ORF">BXZ70DRAFT_550496</name>
</gene>
<dbReference type="Gene3D" id="1.20.5.170">
    <property type="match status" value="1"/>
</dbReference>
<evidence type="ECO:0000256" key="3">
    <source>
        <dbReference type="ARBA" id="ARBA00023125"/>
    </source>
</evidence>